<accession>A0A4P2VJ31</accession>
<dbReference type="RefSeq" id="WP_130607405.1">
    <property type="nucleotide sequence ID" value="NZ_AP019368.1"/>
</dbReference>
<reference evidence="1 2" key="1">
    <citation type="submission" date="2018-12" db="EMBL/GenBank/DDBJ databases">
        <title>Rubrispira sanarue gen. nov., sp., nov., a member of the order Silvanigrellales, isolated from a brackish lake in Hamamatsu Japan.</title>
        <authorList>
            <person name="Maejima Y."/>
            <person name="Iino T."/>
            <person name="Muraguchi Y."/>
            <person name="Fukuda K."/>
            <person name="Nojiri H."/>
            <person name="Ohkuma M."/>
            <person name="Moriuchi R."/>
            <person name="Dohra H."/>
            <person name="Kimbara K."/>
            <person name="Shintani M."/>
        </authorList>
    </citation>
    <scope>NUCLEOTIDE SEQUENCE [LARGE SCALE GENOMIC DNA]</scope>
    <source>
        <strain evidence="1 2">RF1110005</strain>
    </source>
</reference>
<organism evidence="1 2">
    <name type="scientific">Fluviispira sanaruensis</name>
    <dbReference type="NCBI Taxonomy" id="2493639"/>
    <lineage>
        <taxon>Bacteria</taxon>
        <taxon>Pseudomonadati</taxon>
        <taxon>Bdellovibrionota</taxon>
        <taxon>Oligoflexia</taxon>
        <taxon>Silvanigrellales</taxon>
        <taxon>Silvanigrellaceae</taxon>
        <taxon>Fluviispira</taxon>
    </lineage>
</organism>
<dbReference type="EMBL" id="AP019368">
    <property type="protein sequence ID" value="BBH52701.1"/>
    <property type="molecule type" value="Genomic_DNA"/>
</dbReference>
<sequence>MLRFLFILIFFTGCTSLDLKNETPPKAEQAIHTTEFENDRKFKNISIRKMQPDTGFLLPPSGEFFVGYIDQHIINTSMCPNPYYREKSKEYFSQKNQKHCNEVLLRIYYPTLDQKTSAYYLIPTLIDDMKEFTSSKNIEQSAQLKKMKSHSSRHAEIAPGKFPVIFFVPGYGFPAQEYKILLST</sequence>
<dbReference type="Gene3D" id="3.40.50.1820">
    <property type="entry name" value="alpha/beta hydrolase"/>
    <property type="match status" value="1"/>
</dbReference>
<evidence type="ECO:0000313" key="2">
    <source>
        <dbReference type="Proteomes" id="UP000291236"/>
    </source>
</evidence>
<proteinExistence type="predicted"/>
<dbReference type="AlphaFoldDB" id="A0A4P2VJ31"/>
<protein>
    <submittedName>
        <fullName evidence="1">Uncharacterized protein</fullName>
    </submittedName>
</protein>
<evidence type="ECO:0000313" key="1">
    <source>
        <dbReference type="EMBL" id="BBH52701.1"/>
    </source>
</evidence>
<keyword evidence="2" id="KW-1185">Reference proteome</keyword>
<dbReference type="InterPro" id="IPR029058">
    <property type="entry name" value="AB_hydrolase_fold"/>
</dbReference>
<gene>
    <name evidence="1" type="ORF">JCM31447_11430</name>
</gene>
<dbReference type="OrthoDB" id="9814760at2"/>
<name>A0A4P2VJ31_FLUSA</name>
<dbReference type="Proteomes" id="UP000291236">
    <property type="component" value="Chromosome"/>
</dbReference>
<dbReference type="KEGG" id="sbf:JCM31447_11430"/>